<dbReference type="RefSeq" id="WP_130923409.1">
    <property type="nucleotide sequence ID" value="NZ_JAANOL010000001.1"/>
</dbReference>
<name>A0A4Q9BB20_9BACT</name>
<accession>A0A4Q9BB20</accession>
<evidence type="ECO:0000313" key="1">
    <source>
        <dbReference type="EMBL" id="TBH73309.1"/>
    </source>
</evidence>
<protein>
    <submittedName>
        <fullName evidence="1">Uncharacterized protein</fullName>
    </submittedName>
</protein>
<dbReference type="Proteomes" id="UP000293583">
    <property type="component" value="Unassembled WGS sequence"/>
</dbReference>
<dbReference type="AlphaFoldDB" id="A0A4Q9BB20"/>
<reference evidence="1 2" key="1">
    <citation type="submission" date="2019-02" db="EMBL/GenBank/DDBJ databases">
        <title>Genome of a new Bacteroidetes strain.</title>
        <authorList>
            <person name="Pitt A."/>
        </authorList>
    </citation>
    <scope>NUCLEOTIDE SEQUENCE [LARGE SCALE GENOMIC DNA]</scope>
    <source>
        <strain evidence="1 2">103A-SOEBACH</strain>
    </source>
</reference>
<comment type="caution">
    <text evidence="1">The sequence shown here is derived from an EMBL/GenBank/DDBJ whole genome shotgun (WGS) entry which is preliminary data.</text>
</comment>
<dbReference type="OrthoDB" id="959238at2"/>
<evidence type="ECO:0000313" key="2">
    <source>
        <dbReference type="Proteomes" id="UP000293583"/>
    </source>
</evidence>
<proteinExistence type="predicted"/>
<gene>
    <name evidence="1" type="ORF">EWU20_08025</name>
</gene>
<dbReference type="EMBL" id="SEWY01000003">
    <property type="protein sequence ID" value="TBH73309.1"/>
    <property type="molecule type" value="Genomic_DNA"/>
</dbReference>
<organism evidence="1 2">
    <name type="scientific">Aquirufa antheringensis</name>
    <dbReference type="NCBI Taxonomy" id="2516559"/>
    <lineage>
        <taxon>Bacteria</taxon>
        <taxon>Pseudomonadati</taxon>
        <taxon>Bacteroidota</taxon>
        <taxon>Cytophagia</taxon>
        <taxon>Cytophagales</taxon>
        <taxon>Flectobacillaceae</taxon>
        <taxon>Aquirufa</taxon>
    </lineage>
</organism>
<keyword evidence="2" id="KW-1185">Reference proteome</keyword>
<sequence length="191" mass="22203">MSTNTNPGFDPAEIAALKKQCEAEKRSFVYILDEDLPSGNEREMVHIQFVGQYEKQEVIYDAIVCTLQLHYSSLLYEAAEREIIQQYPLYVPLENRDENYEPNEELDEEVEMLILEVIEDLEENEEIKVAEYIEIDPEFEYGVSIEAALYVPALDDEMLSQFVQDFNGNTLSLDPSLYTFNSDDEDEEEEE</sequence>